<evidence type="ECO:0000256" key="7">
    <source>
        <dbReference type="SAM" id="Phobius"/>
    </source>
</evidence>
<dbReference type="AlphaFoldDB" id="S3CKF0"/>
<feature type="transmembrane region" description="Helical" evidence="7">
    <location>
        <begin position="195"/>
        <end position="212"/>
    </location>
</feature>
<feature type="transmembrane region" description="Helical" evidence="7">
    <location>
        <begin position="372"/>
        <end position="394"/>
    </location>
</feature>
<dbReference type="GeneID" id="19461190"/>
<feature type="transmembrane region" description="Helical" evidence="7">
    <location>
        <begin position="435"/>
        <end position="455"/>
    </location>
</feature>
<comment type="similarity">
    <text evidence="2">Belongs to the major facilitator superfamily. Sugar transporter (TC 2.A.1.1) family.</text>
</comment>
<keyword evidence="5 7" id="KW-0472">Membrane</keyword>
<dbReference type="PROSITE" id="PS00217">
    <property type="entry name" value="SUGAR_TRANSPORT_2"/>
    <property type="match status" value="1"/>
</dbReference>
<feature type="transmembrane region" description="Helical" evidence="7">
    <location>
        <begin position="467"/>
        <end position="489"/>
    </location>
</feature>
<evidence type="ECO:0000256" key="5">
    <source>
        <dbReference type="ARBA" id="ARBA00023136"/>
    </source>
</evidence>
<keyword evidence="4 7" id="KW-1133">Transmembrane helix</keyword>
<organism evidence="9 10">
    <name type="scientific">Glarea lozoyensis (strain ATCC 20868 / MF5171)</name>
    <dbReference type="NCBI Taxonomy" id="1116229"/>
    <lineage>
        <taxon>Eukaryota</taxon>
        <taxon>Fungi</taxon>
        <taxon>Dikarya</taxon>
        <taxon>Ascomycota</taxon>
        <taxon>Pezizomycotina</taxon>
        <taxon>Leotiomycetes</taxon>
        <taxon>Helotiales</taxon>
        <taxon>Helotiaceae</taxon>
        <taxon>Glarea</taxon>
    </lineage>
</organism>
<dbReference type="Proteomes" id="UP000016922">
    <property type="component" value="Unassembled WGS sequence"/>
</dbReference>
<dbReference type="Pfam" id="PF00083">
    <property type="entry name" value="Sugar_tr"/>
    <property type="match status" value="1"/>
</dbReference>
<feature type="transmembrane region" description="Helical" evidence="7">
    <location>
        <begin position="406"/>
        <end position="428"/>
    </location>
</feature>
<feature type="transmembrane region" description="Helical" evidence="7">
    <location>
        <begin position="252"/>
        <end position="271"/>
    </location>
</feature>
<name>S3CKF0_GLAL2</name>
<dbReference type="eggNOG" id="KOG0254">
    <property type="taxonomic scope" value="Eukaryota"/>
</dbReference>
<evidence type="ECO:0000256" key="4">
    <source>
        <dbReference type="ARBA" id="ARBA00022989"/>
    </source>
</evidence>
<evidence type="ECO:0000313" key="9">
    <source>
        <dbReference type="EMBL" id="EPE26220.1"/>
    </source>
</evidence>
<evidence type="ECO:0000256" key="2">
    <source>
        <dbReference type="ARBA" id="ARBA00010992"/>
    </source>
</evidence>
<dbReference type="InterPro" id="IPR005828">
    <property type="entry name" value="MFS_sugar_transport-like"/>
</dbReference>
<dbReference type="PANTHER" id="PTHR48022:SF10">
    <property type="entry name" value="MAJOR FACILITATOR SUPERFAMILY (MFS) PROFILE DOMAIN-CONTAINING PROTEIN"/>
    <property type="match status" value="1"/>
</dbReference>
<evidence type="ECO:0000256" key="1">
    <source>
        <dbReference type="ARBA" id="ARBA00004141"/>
    </source>
</evidence>
<accession>S3CKF0</accession>
<evidence type="ECO:0000259" key="8">
    <source>
        <dbReference type="PROSITE" id="PS50850"/>
    </source>
</evidence>
<dbReference type="HOGENOM" id="CLU_001265_30_1_1"/>
<feature type="transmembrane region" description="Helical" evidence="7">
    <location>
        <begin position="538"/>
        <end position="556"/>
    </location>
</feature>
<dbReference type="EMBL" id="KE145371">
    <property type="protein sequence ID" value="EPE26220.1"/>
    <property type="molecule type" value="Genomic_DNA"/>
</dbReference>
<dbReference type="PROSITE" id="PS50850">
    <property type="entry name" value="MFS"/>
    <property type="match status" value="1"/>
</dbReference>
<dbReference type="InterPro" id="IPR036259">
    <property type="entry name" value="MFS_trans_sf"/>
</dbReference>
<dbReference type="SUPFAM" id="SSF103473">
    <property type="entry name" value="MFS general substrate transporter"/>
    <property type="match status" value="1"/>
</dbReference>
<dbReference type="OMA" id="PRYGFIW"/>
<proteinExistence type="inferred from homology"/>
<dbReference type="PANTHER" id="PTHR48022">
    <property type="entry name" value="PLASTIDIC GLUCOSE TRANSPORTER 4"/>
    <property type="match status" value="1"/>
</dbReference>
<dbReference type="FunFam" id="1.20.1250.20:FF:000078">
    <property type="entry name" value="MFS maltose transporter, putative"/>
    <property type="match status" value="1"/>
</dbReference>
<dbReference type="InterPro" id="IPR005829">
    <property type="entry name" value="Sugar_transporter_CS"/>
</dbReference>
<evidence type="ECO:0000256" key="6">
    <source>
        <dbReference type="SAM" id="MobiDB-lite"/>
    </source>
</evidence>
<dbReference type="InterPro" id="IPR050360">
    <property type="entry name" value="MFS_Sugar_Transporters"/>
</dbReference>
<evidence type="ECO:0000256" key="3">
    <source>
        <dbReference type="ARBA" id="ARBA00022692"/>
    </source>
</evidence>
<feature type="transmembrane region" description="Helical" evidence="7">
    <location>
        <begin position="218"/>
        <end position="240"/>
    </location>
</feature>
<dbReference type="GO" id="GO:0016020">
    <property type="term" value="C:membrane"/>
    <property type="evidence" value="ECO:0007669"/>
    <property type="project" value="UniProtKB-SubCell"/>
</dbReference>
<evidence type="ECO:0000313" key="10">
    <source>
        <dbReference type="Proteomes" id="UP000016922"/>
    </source>
</evidence>
<dbReference type="OrthoDB" id="6133115at2759"/>
<feature type="transmembrane region" description="Helical" evidence="7">
    <location>
        <begin position="283"/>
        <end position="305"/>
    </location>
</feature>
<dbReference type="KEGG" id="glz:GLAREA_02132"/>
<sequence>MVVSSQEAPHPYKTKLVKMHKVVFHLASANKDMQYGTCIKPTTPQWLSGWACIYRLQQTKSPRFLVLIVEFAIRNRVKMSDDKETISANRRVFFANAVVIMASFQYGVDFGLIGGLQAMPGFLSVGTHKLTTQRDLRGQTDCKIQVFGFRAPKTPSGWNLTTERQQLISSLMTLGAFVSSFTAGWIAIKFGRRHALWLACIICCVSNIIMMTTEHIKVLYAGRFLNGLANGLFMTFSQLYIQESSPAKFRGLFLTAFQFGTSFGTLIGTIIDYATAKNLGKSAYLIPLGIIYVVPAVMSIALFFIPESPRWLLLQGKREEGVKSLARLRPDGTDVEDEAAIIVAAIERERELSRGVGVVDLFRNPIDRRRTIIAVCGVTTQAATGSMFIIAYKAYFFTMAKVSNPFGMSCVLSTLGLLALAINSLIVVRYGRRRVLLMSGLVTCGILQLIIAITYHKNPGTKKTGKVLVALSCLYMMSYNGMVSPYAWLTGGEIPSQRLRSYTFGLSAAIGFFFAWLTQFTAPYFINPLSLNWGPRYGFIWFPSAIITAVWVFFFLPEVKGRKLEEVDEMFEAKLGARKFEEYVCVGPLRLSEEKLNEIEEEKEVHSEEKPTVETVEVTKK</sequence>
<dbReference type="InterPro" id="IPR020846">
    <property type="entry name" value="MFS_dom"/>
</dbReference>
<protein>
    <submittedName>
        <fullName evidence="9">MFS general substrate transporter</fullName>
    </submittedName>
</protein>
<gene>
    <name evidence="9" type="ORF">GLAREA_02132</name>
</gene>
<dbReference type="Gene3D" id="1.20.1250.20">
    <property type="entry name" value="MFS general substrate transporter like domains"/>
    <property type="match status" value="1"/>
</dbReference>
<keyword evidence="10" id="KW-1185">Reference proteome</keyword>
<feature type="transmembrane region" description="Helical" evidence="7">
    <location>
        <begin position="501"/>
        <end position="526"/>
    </location>
</feature>
<comment type="subcellular location">
    <subcellularLocation>
        <location evidence="1">Membrane</location>
        <topology evidence="1">Multi-pass membrane protein</topology>
    </subcellularLocation>
</comment>
<feature type="domain" description="Major facilitator superfamily (MFS) profile" evidence="8">
    <location>
        <begin position="95"/>
        <end position="560"/>
    </location>
</feature>
<keyword evidence="3 7" id="KW-0812">Transmembrane</keyword>
<feature type="transmembrane region" description="Helical" evidence="7">
    <location>
        <begin position="167"/>
        <end position="188"/>
    </location>
</feature>
<feature type="region of interest" description="Disordered" evidence="6">
    <location>
        <begin position="602"/>
        <end position="621"/>
    </location>
</feature>
<dbReference type="RefSeq" id="XP_008087539.1">
    <property type="nucleotide sequence ID" value="XM_008089348.1"/>
</dbReference>
<feature type="transmembrane region" description="Helical" evidence="7">
    <location>
        <begin position="93"/>
        <end position="113"/>
    </location>
</feature>
<dbReference type="GO" id="GO:0005351">
    <property type="term" value="F:carbohydrate:proton symporter activity"/>
    <property type="evidence" value="ECO:0007669"/>
    <property type="project" value="TreeGrafter"/>
</dbReference>
<reference evidence="9 10" key="1">
    <citation type="journal article" date="2013" name="BMC Genomics">
        <title>Genomics-driven discovery of the pneumocandin biosynthetic gene cluster in the fungus Glarea lozoyensis.</title>
        <authorList>
            <person name="Chen L."/>
            <person name="Yue Q."/>
            <person name="Zhang X."/>
            <person name="Xiang M."/>
            <person name="Wang C."/>
            <person name="Li S."/>
            <person name="Che Y."/>
            <person name="Ortiz-Lopez F.J."/>
            <person name="Bills G.F."/>
            <person name="Liu X."/>
            <person name="An Z."/>
        </authorList>
    </citation>
    <scope>NUCLEOTIDE SEQUENCE [LARGE SCALE GENOMIC DNA]</scope>
    <source>
        <strain evidence="10">ATCC 20868 / MF5171</strain>
    </source>
</reference>